<organism evidence="1 2">
    <name type="scientific">Trichoderma arundinaceum</name>
    <dbReference type="NCBI Taxonomy" id="490622"/>
    <lineage>
        <taxon>Eukaryota</taxon>
        <taxon>Fungi</taxon>
        <taxon>Dikarya</taxon>
        <taxon>Ascomycota</taxon>
        <taxon>Pezizomycotina</taxon>
        <taxon>Sordariomycetes</taxon>
        <taxon>Hypocreomycetidae</taxon>
        <taxon>Hypocreales</taxon>
        <taxon>Hypocreaceae</taxon>
        <taxon>Trichoderma</taxon>
    </lineage>
</organism>
<dbReference type="EMBL" id="PXOA01000178">
    <property type="protein sequence ID" value="RFU79028.1"/>
    <property type="molecule type" value="Genomic_DNA"/>
</dbReference>
<keyword evidence="2" id="KW-1185">Reference proteome</keyword>
<accession>A0A395NSR7</accession>
<dbReference type="Gene3D" id="3.40.30.10">
    <property type="entry name" value="Glutaredoxin"/>
    <property type="match status" value="1"/>
</dbReference>
<dbReference type="InterPro" id="IPR036249">
    <property type="entry name" value="Thioredoxin-like_sf"/>
</dbReference>
<dbReference type="InterPro" id="IPR010296">
    <property type="entry name" value="DUF899_thioredox"/>
</dbReference>
<evidence type="ECO:0008006" key="3">
    <source>
        <dbReference type="Google" id="ProtNLM"/>
    </source>
</evidence>
<evidence type="ECO:0000313" key="2">
    <source>
        <dbReference type="Proteomes" id="UP000266272"/>
    </source>
</evidence>
<dbReference type="OrthoDB" id="3503208at2759"/>
<dbReference type="SUPFAM" id="SSF52833">
    <property type="entry name" value="Thioredoxin-like"/>
    <property type="match status" value="1"/>
</dbReference>
<dbReference type="STRING" id="490622.A0A395NSR7"/>
<comment type="caution">
    <text evidence="1">The sequence shown here is derived from an EMBL/GenBank/DDBJ whole genome shotgun (WGS) entry which is preliminary data.</text>
</comment>
<gene>
    <name evidence="1" type="ORF">TARUN_3157</name>
</gene>
<sequence length="404" mass="45298">MPGKVVNREEWLAARRALLEKEKEYTHKGDALAAERRELPMVKIDKEYLFQGPDNKTASLGDLFEGQEQLIVYHFMFKPEDDRGCPGCTHMGESLPDVRHLKSKDTNLVAISRAPIEKLEAYKKKAGWRFPWYSSGNSDFNFDFHATLDESVTPKQYNFEDLKETDARFKPEFKGDIPGFSVFLKQDDNIYHTYSTFMRGGEKVQPTLTLLDMTPLGRRLVSPGDFKLRDDLPQLTSKGDNYADWRPAWQIAFEWCELWDIINQKPPGTTAPASSTPAAKAAAAAALEAVKWKKDNNKVMVMLMSAVHADLLPMITTATSAHQAWTALRDSLGRASYGSDIQEMLGTPVNEWAVVRLAAIPDAAGAWGLEEDEESVGDDIATAEESKTGFTLLLRDDVTSIRVD</sequence>
<proteinExistence type="predicted"/>
<dbReference type="Proteomes" id="UP000266272">
    <property type="component" value="Unassembled WGS sequence"/>
</dbReference>
<reference evidence="1 2" key="1">
    <citation type="journal article" date="2018" name="PLoS Pathog.">
        <title>Evolution of structural diversity of trichothecenes, a family of toxins produced by plant pathogenic and entomopathogenic fungi.</title>
        <authorList>
            <person name="Proctor R.H."/>
            <person name="McCormick S.P."/>
            <person name="Kim H.S."/>
            <person name="Cardoza R.E."/>
            <person name="Stanley A.M."/>
            <person name="Lindo L."/>
            <person name="Kelly A."/>
            <person name="Brown D.W."/>
            <person name="Lee T."/>
            <person name="Vaughan M.M."/>
            <person name="Alexander N.J."/>
            <person name="Busman M."/>
            <person name="Gutierrez S."/>
        </authorList>
    </citation>
    <scope>NUCLEOTIDE SEQUENCE [LARGE SCALE GENOMIC DNA]</scope>
    <source>
        <strain evidence="1 2">IBT 40837</strain>
    </source>
</reference>
<evidence type="ECO:0000313" key="1">
    <source>
        <dbReference type="EMBL" id="RFU79028.1"/>
    </source>
</evidence>
<protein>
    <recommendedName>
        <fullName evidence="3">DUF899-domain-containing protein</fullName>
    </recommendedName>
</protein>
<name>A0A395NSR7_TRIAR</name>
<dbReference type="Pfam" id="PF05988">
    <property type="entry name" value="DUF899"/>
    <property type="match status" value="1"/>
</dbReference>
<dbReference type="AlphaFoldDB" id="A0A395NSR7"/>